<proteinExistence type="predicted"/>
<evidence type="ECO:0000313" key="3">
    <source>
        <dbReference type="EMBL" id="SHJ71217.1"/>
    </source>
</evidence>
<dbReference type="InterPro" id="IPR048402">
    <property type="entry name" value="YpeB_N"/>
</dbReference>
<evidence type="ECO:0000259" key="1">
    <source>
        <dbReference type="Pfam" id="PF14620"/>
    </source>
</evidence>
<protein>
    <submittedName>
        <fullName evidence="3">Germination protein YpeB</fullName>
    </submittedName>
</protein>
<accession>A0A1M6LJ58</accession>
<organism evidence="3 4">
    <name type="scientific">Geosporobacter subterraneus DSM 17957</name>
    <dbReference type="NCBI Taxonomy" id="1121919"/>
    <lineage>
        <taxon>Bacteria</taxon>
        <taxon>Bacillati</taxon>
        <taxon>Bacillota</taxon>
        <taxon>Clostridia</taxon>
        <taxon>Peptostreptococcales</taxon>
        <taxon>Thermotaleaceae</taxon>
        <taxon>Geosporobacter</taxon>
    </lineage>
</organism>
<feature type="domain" description="Sporulation protein YpeB N-terminal" evidence="2">
    <location>
        <begin position="26"/>
        <end position="159"/>
    </location>
</feature>
<reference evidence="4" key="1">
    <citation type="submission" date="2016-11" db="EMBL/GenBank/DDBJ databases">
        <authorList>
            <person name="Varghese N."/>
            <person name="Submissions S."/>
        </authorList>
    </citation>
    <scope>NUCLEOTIDE SEQUENCE [LARGE SCALE GENOMIC DNA]</scope>
    <source>
        <strain evidence="4">DSM 17957</strain>
    </source>
</reference>
<dbReference type="EMBL" id="FQZV01000037">
    <property type="protein sequence ID" value="SHJ71217.1"/>
    <property type="molecule type" value="Genomic_DNA"/>
</dbReference>
<dbReference type="RefSeq" id="WP_110941776.1">
    <property type="nucleotide sequence ID" value="NZ_FQZV01000037.1"/>
</dbReference>
<dbReference type="NCBIfam" id="TIGR02889">
    <property type="entry name" value="spore_YpeB"/>
    <property type="match status" value="1"/>
</dbReference>
<name>A0A1M6LJ58_9FIRM</name>
<dbReference type="GO" id="GO:0009847">
    <property type="term" value="P:spore germination"/>
    <property type="evidence" value="ECO:0007669"/>
    <property type="project" value="InterPro"/>
</dbReference>
<feature type="domain" description="Sporulation protein YpeB PepSY1 and PepSY2" evidence="1">
    <location>
        <begin position="181"/>
        <end position="375"/>
    </location>
</feature>
<dbReference type="AlphaFoldDB" id="A0A1M6LJ58"/>
<evidence type="ECO:0000313" key="4">
    <source>
        <dbReference type="Proteomes" id="UP000184536"/>
    </source>
</evidence>
<dbReference type="InterPro" id="IPR014239">
    <property type="entry name" value="YpeB_PepSY1-2"/>
</dbReference>
<sequence>MKYVLPIVLAIALIATGLWGYNQNQEREQLANFFMNTNQRLYYDLTGSVQSITTDLSKLMVSGQTRQNIILYSNIWKNAYNAQEKLSQLPIQHAQASKTEKFLNQVGDYTFALAKRNLDGEQLSEQELENLEALHNYSASLCQELQELHNSVFKGEVWLGELVGKANRKLNRQAKEENPVDVQFSKFEERMVEYPELIYDGPFSEHVVKGRKPRLQGDKITKEQARKKAQEFLGEGTVKQIESAPGSTGRINTYSFEGVPKNQTEGKGNPIYVDISQQIGYPVYILNNRDVPKANISPKQAIKRADKFLNEKGFKNMMPTYTMRYDNVVLINYVYKQDDVVIYPDLIKIKIALDNGEVVGFDSTQFLTSNYQRNIEAPKLTSAEAREKATIRAQIEEEGQLCIIPTDAYGEILCYEFEATYKQDKFLVYINANTGVEEKILKTVEQENGTLMI</sequence>
<dbReference type="Pfam" id="PF20769">
    <property type="entry name" value="YPEB_N"/>
    <property type="match status" value="1"/>
</dbReference>
<dbReference type="Proteomes" id="UP000184536">
    <property type="component" value="Unassembled WGS sequence"/>
</dbReference>
<dbReference type="STRING" id="1121919.SAMN02745975_02688"/>
<evidence type="ECO:0000259" key="2">
    <source>
        <dbReference type="Pfam" id="PF20769"/>
    </source>
</evidence>
<keyword evidence="4" id="KW-1185">Reference proteome</keyword>
<gene>
    <name evidence="3" type="ORF">SAMN02745975_02688</name>
</gene>
<dbReference type="OrthoDB" id="2372097at2"/>
<dbReference type="Pfam" id="PF14620">
    <property type="entry name" value="YPEB_PepSY1-2"/>
    <property type="match status" value="1"/>
</dbReference>